<dbReference type="RefSeq" id="WP_324273573.1">
    <property type="nucleotide sequence ID" value="NZ_CP141261.1"/>
</dbReference>
<dbReference type="InterPro" id="IPR022398">
    <property type="entry name" value="Peptidase_S8_His-AS"/>
</dbReference>
<keyword evidence="4" id="KW-0720">Serine protease</keyword>
<dbReference type="Gene3D" id="3.40.50.200">
    <property type="entry name" value="Peptidase S8/S53 domain"/>
    <property type="match status" value="1"/>
</dbReference>
<dbReference type="PROSITE" id="PS51892">
    <property type="entry name" value="SUBTILASE"/>
    <property type="match status" value="1"/>
</dbReference>
<dbReference type="EMBL" id="CP141261">
    <property type="protein sequence ID" value="WRL62218.1"/>
    <property type="molecule type" value="Genomic_DNA"/>
</dbReference>
<evidence type="ECO:0000259" key="7">
    <source>
        <dbReference type="Pfam" id="PF00082"/>
    </source>
</evidence>
<feature type="region of interest" description="Disordered" evidence="6">
    <location>
        <begin position="51"/>
        <end position="83"/>
    </location>
</feature>
<dbReference type="InterPro" id="IPR050131">
    <property type="entry name" value="Peptidase_S8_subtilisin-like"/>
</dbReference>
<evidence type="ECO:0000256" key="4">
    <source>
        <dbReference type="ARBA" id="ARBA00022825"/>
    </source>
</evidence>
<accession>A0ABZ1AUG1</accession>
<gene>
    <name evidence="8" type="ORF">U6N30_19510</name>
</gene>
<name>A0ABZ1AUG1_9ACTN</name>
<sequence length="208" mass="21287">MASHAPCRSPRFIYSEVFDGFAADLTPGQVNALRRNGSVRGVEVDRVATVVPLGKPTKPGGGGSTEPTPQPDPVDGTQELPADGSLWGLDRIDAAGLDQLYSYATTGTGTGVTAYVVDTGISTAHPDFGGRATLAFDNAGGKPARGGDCNGHGTHVAGTIGGTTHGVAKRVQLRSVRVLDCNGSGAYSGVIAGLDHVLKNHPGPRWST</sequence>
<evidence type="ECO:0000256" key="2">
    <source>
        <dbReference type="ARBA" id="ARBA00022670"/>
    </source>
</evidence>
<evidence type="ECO:0000313" key="8">
    <source>
        <dbReference type="EMBL" id="WRL62218.1"/>
    </source>
</evidence>
<evidence type="ECO:0000256" key="1">
    <source>
        <dbReference type="ARBA" id="ARBA00011073"/>
    </source>
</evidence>
<organism evidence="8 9">
    <name type="scientific">Blastococcus brunescens</name>
    <dbReference type="NCBI Taxonomy" id="1564165"/>
    <lineage>
        <taxon>Bacteria</taxon>
        <taxon>Bacillati</taxon>
        <taxon>Actinomycetota</taxon>
        <taxon>Actinomycetes</taxon>
        <taxon>Geodermatophilales</taxon>
        <taxon>Geodermatophilaceae</taxon>
        <taxon>Blastococcus</taxon>
    </lineage>
</organism>
<keyword evidence="9" id="KW-1185">Reference proteome</keyword>
<dbReference type="PROSITE" id="PS00136">
    <property type="entry name" value="SUBTILASE_ASP"/>
    <property type="match status" value="1"/>
</dbReference>
<dbReference type="PANTHER" id="PTHR43806">
    <property type="entry name" value="PEPTIDASE S8"/>
    <property type="match status" value="1"/>
</dbReference>
<evidence type="ECO:0000313" key="9">
    <source>
        <dbReference type="Proteomes" id="UP001324287"/>
    </source>
</evidence>
<feature type="domain" description="Peptidase S8/S53" evidence="7">
    <location>
        <begin position="109"/>
        <end position="197"/>
    </location>
</feature>
<dbReference type="PANTHER" id="PTHR43806:SF11">
    <property type="entry name" value="CEREVISIN-RELATED"/>
    <property type="match status" value="1"/>
</dbReference>
<keyword evidence="3" id="KW-0378">Hydrolase</keyword>
<evidence type="ECO:0000256" key="6">
    <source>
        <dbReference type="SAM" id="MobiDB-lite"/>
    </source>
</evidence>
<dbReference type="InterPro" id="IPR000209">
    <property type="entry name" value="Peptidase_S8/S53_dom"/>
</dbReference>
<proteinExistence type="inferred from homology"/>
<evidence type="ECO:0000256" key="5">
    <source>
        <dbReference type="PROSITE-ProRule" id="PRU01240"/>
    </source>
</evidence>
<dbReference type="PRINTS" id="PR00723">
    <property type="entry name" value="SUBTILISIN"/>
</dbReference>
<dbReference type="Proteomes" id="UP001324287">
    <property type="component" value="Chromosome"/>
</dbReference>
<dbReference type="SUPFAM" id="SSF52743">
    <property type="entry name" value="Subtilisin-like"/>
    <property type="match status" value="1"/>
</dbReference>
<evidence type="ECO:0000256" key="3">
    <source>
        <dbReference type="ARBA" id="ARBA00022801"/>
    </source>
</evidence>
<dbReference type="InterPro" id="IPR015500">
    <property type="entry name" value="Peptidase_S8_subtilisin-rel"/>
</dbReference>
<keyword evidence="2" id="KW-0645">Protease</keyword>
<comment type="caution">
    <text evidence="5">Lacks conserved residue(s) required for the propagation of feature annotation.</text>
</comment>
<dbReference type="PROSITE" id="PS00137">
    <property type="entry name" value="SUBTILASE_HIS"/>
    <property type="match status" value="1"/>
</dbReference>
<protein>
    <submittedName>
        <fullName evidence="8">S8 family serine peptidase</fullName>
    </submittedName>
</protein>
<dbReference type="InterPro" id="IPR036852">
    <property type="entry name" value="Peptidase_S8/S53_dom_sf"/>
</dbReference>
<dbReference type="InterPro" id="IPR023827">
    <property type="entry name" value="Peptidase_S8_Asp-AS"/>
</dbReference>
<dbReference type="Pfam" id="PF00082">
    <property type="entry name" value="Peptidase_S8"/>
    <property type="match status" value="1"/>
</dbReference>
<comment type="similarity">
    <text evidence="1 5">Belongs to the peptidase S8 family.</text>
</comment>
<reference evidence="8 9" key="1">
    <citation type="submission" date="2023-12" db="EMBL/GenBank/DDBJ databases">
        <title>Blastococcus brunescens sp. nov., an actonobacterium isolated from sandstone collected in sahara desert.</title>
        <authorList>
            <person name="Gtari M."/>
            <person name="Ghodhbane F."/>
        </authorList>
    </citation>
    <scope>NUCLEOTIDE SEQUENCE [LARGE SCALE GENOMIC DNA]</scope>
    <source>
        <strain evidence="8 9">BMG 8361</strain>
    </source>
</reference>